<dbReference type="InterPro" id="IPR001357">
    <property type="entry name" value="BRCT_dom"/>
</dbReference>
<evidence type="ECO:0000256" key="1">
    <source>
        <dbReference type="SAM" id="MobiDB-lite"/>
    </source>
</evidence>
<dbReference type="CDD" id="cd17748">
    <property type="entry name" value="BRCT_DNA_ligase_like"/>
    <property type="match status" value="1"/>
</dbReference>
<proteinExistence type="predicted"/>
<gene>
    <name evidence="3" type="ORF">IE077_003990</name>
</gene>
<keyword evidence="4" id="KW-1185">Reference proteome</keyword>
<organism evidence="3 4">
    <name type="scientific">Cardiosporidium cionae</name>
    <dbReference type="NCBI Taxonomy" id="476202"/>
    <lineage>
        <taxon>Eukaryota</taxon>
        <taxon>Sar</taxon>
        <taxon>Alveolata</taxon>
        <taxon>Apicomplexa</taxon>
        <taxon>Aconoidasida</taxon>
        <taxon>Nephromycida</taxon>
        <taxon>Cardiosporidium</taxon>
    </lineage>
</organism>
<name>A0ABQ7JE97_9APIC</name>
<feature type="compositionally biased region" description="Polar residues" evidence="1">
    <location>
        <begin position="72"/>
        <end position="90"/>
    </location>
</feature>
<sequence length="389" mass="42908">MTGRGRLRKRHSLDSSDSEDFEAVKRKQTLPTKIDEISSKLESHTATNAYFSPTRITRSTLDEYLPLKDPTQPKQKVSKPSQNPKSTSIHSVDIDEYFARIEKPKDVYSFTMQSSEEESDVDRISSSQRWQASIKLQKSKKEDDDEKPYKVEATVEAESNSTSEYNGAEEESSSEISVDDQLMKNTLSSTQKTPQSSHGQTFVSTENCLTSSPSRRRPPSFSISTKSSPPKKNRETPAVSTVLPAALMVPAASSPQASAALPLQGYKMVFTGVFQSFTREAIVDKAKECGASVTLQVSGKTDFLVSGSELEDGRAIEEGSKYKKVQQLILQKGKMNSPTIMTEEEFLKKISSHASMKENSAALISPAENKIASDSLLKSHRQILSPSST</sequence>
<dbReference type="PROSITE" id="PS50172">
    <property type="entry name" value="BRCT"/>
    <property type="match status" value="1"/>
</dbReference>
<protein>
    <recommendedName>
        <fullName evidence="2">BRCT domain-containing protein</fullName>
    </recommendedName>
</protein>
<feature type="region of interest" description="Disordered" evidence="1">
    <location>
        <begin position="65"/>
        <end position="93"/>
    </location>
</feature>
<comment type="caution">
    <text evidence="3">The sequence shown here is derived from an EMBL/GenBank/DDBJ whole genome shotgun (WGS) entry which is preliminary data.</text>
</comment>
<dbReference type="InterPro" id="IPR036420">
    <property type="entry name" value="BRCT_dom_sf"/>
</dbReference>
<dbReference type="Proteomes" id="UP000823046">
    <property type="component" value="Unassembled WGS sequence"/>
</dbReference>
<feature type="domain" description="BRCT" evidence="2">
    <location>
        <begin position="258"/>
        <end position="363"/>
    </location>
</feature>
<dbReference type="EMBL" id="JADAQX010000063">
    <property type="protein sequence ID" value="KAF8822336.1"/>
    <property type="molecule type" value="Genomic_DNA"/>
</dbReference>
<evidence type="ECO:0000259" key="2">
    <source>
        <dbReference type="PROSITE" id="PS50172"/>
    </source>
</evidence>
<reference evidence="3 4" key="1">
    <citation type="journal article" date="2020" name="bioRxiv">
        <title>Metabolic contributions of an alphaproteobacterial endosymbiont in the apicomplexan Cardiosporidium cionae.</title>
        <authorList>
            <person name="Hunter E.S."/>
            <person name="Paight C.J."/>
            <person name="Lane C.E."/>
        </authorList>
    </citation>
    <scope>NUCLEOTIDE SEQUENCE [LARGE SCALE GENOMIC DNA]</scope>
    <source>
        <strain evidence="3">ESH_2018</strain>
    </source>
</reference>
<feature type="region of interest" description="Disordered" evidence="1">
    <location>
        <begin position="112"/>
        <end position="237"/>
    </location>
</feature>
<feature type="compositionally biased region" description="Polar residues" evidence="1">
    <location>
        <begin position="183"/>
        <end position="210"/>
    </location>
</feature>
<dbReference type="Pfam" id="PF00533">
    <property type="entry name" value="BRCT"/>
    <property type="match status" value="1"/>
</dbReference>
<feature type="non-terminal residue" evidence="3">
    <location>
        <position position="389"/>
    </location>
</feature>
<feature type="compositionally biased region" description="Basic and acidic residues" evidence="1">
    <location>
        <begin position="139"/>
        <end position="150"/>
    </location>
</feature>
<accession>A0ABQ7JE97</accession>
<evidence type="ECO:0000313" key="3">
    <source>
        <dbReference type="EMBL" id="KAF8822336.1"/>
    </source>
</evidence>
<feature type="compositionally biased region" description="Basic residues" evidence="1">
    <location>
        <begin position="1"/>
        <end position="11"/>
    </location>
</feature>
<dbReference type="SUPFAM" id="SSF52113">
    <property type="entry name" value="BRCT domain"/>
    <property type="match status" value="1"/>
</dbReference>
<feature type="compositionally biased region" description="Polar residues" evidence="1">
    <location>
        <begin position="124"/>
        <end position="136"/>
    </location>
</feature>
<evidence type="ECO:0000313" key="4">
    <source>
        <dbReference type="Proteomes" id="UP000823046"/>
    </source>
</evidence>
<feature type="region of interest" description="Disordered" evidence="1">
    <location>
        <begin position="1"/>
        <end position="27"/>
    </location>
</feature>
<dbReference type="Gene3D" id="3.40.50.10190">
    <property type="entry name" value="BRCT domain"/>
    <property type="match status" value="1"/>
</dbReference>